<comment type="similarity">
    <text evidence="1">Belongs to the sigma-70 factor family. ECF subfamily.</text>
</comment>
<feature type="domain" description="RNA polymerase sigma factor 70 region 4 type 2" evidence="7">
    <location>
        <begin position="129"/>
        <end position="176"/>
    </location>
</feature>
<organism evidence="8 9">
    <name type="scientific">Chitinophaga polysaccharea</name>
    <dbReference type="NCBI Taxonomy" id="1293035"/>
    <lineage>
        <taxon>Bacteria</taxon>
        <taxon>Pseudomonadati</taxon>
        <taxon>Bacteroidota</taxon>
        <taxon>Chitinophagia</taxon>
        <taxon>Chitinophagales</taxon>
        <taxon>Chitinophagaceae</taxon>
        <taxon>Chitinophaga</taxon>
    </lineage>
</organism>
<keyword evidence="9" id="KW-1185">Reference proteome</keyword>
<sequence length="205" mass="23686">MSVVRLYDEVSIFKKVAEGDEAAFRVLFDQYWDTVYGVALALTKSENMANEMAQDVFVKLWLKREKLAGVENFEGYLFTIARNHIYNVFRKRIKTAAFTNHLLDYAEDTIASSDAPDKHLLCHELEKQVAGAVEHLSQQQRTIYSLSRHHGMSQEEIAATLHISRHTVKSHMNKALHVIRDYLRHYSILEILLMCFFAQATFFAS</sequence>
<keyword evidence="4" id="KW-0804">Transcription</keyword>
<dbReference type="RefSeq" id="WP_145663371.1">
    <property type="nucleotide sequence ID" value="NZ_VIWO01000001.1"/>
</dbReference>
<evidence type="ECO:0000256" key="1">
    <source>
        <dbReference type="ARBA" id="ARBA00010641"/>
    </source>
</evidence>
<dbReference type="InterPro" id="IPR014327">
    <property type="entry name" value="RNA_pol_sigma70_bacteroid"/>
</dbReference>
<evidence type="ECO:0000313" key="8">
    <source>
        <dbReference type="EMBL" id="TWF45157.1"/>
    </source>
</evidence>
<dbReference type="InterPro" id="IPR036388">
    <property type="entry name" value="WH-like_DNA-bd_sf"/>
</dbReference>
<dbReference type="Proteomes" id="UP000320811">
    <property type="component" value="Unassembled WGS sequence"/>
</dbReference>
<dbReference type="Pfam" id="PF08281">
    <property type="entry name" value="Sigma70_r4_2"/>
    <property type="match status" value="1"/>
</dbReference>
<accession>A0A561Q471</accession>
<evidence type="ECO:0000256" key="3">
    <source>
        <dbReference type="ARBA" id="ARBA00023082"/>
    </source>
</evidence>
<dbReference type="InterPro" id="IPR039425">
    <property type="entry name" value="RNA_pol_sigma-70-like"/>
</dbReference>
<reference evidence="8 9" key="1">
    <citation type="submission" date="2019-06" db="EMBL/GenBank/DDBJ databases">
        <title>Sorghum-associated microbial communities from plants grown in Nebraska, USA.</title>
        <authorList>
            <person name="Schachtman D."/>
        </authorList>
    </citation>
    <scope>NUCLEOTIDE SEQUENCE [LARGE SCALE GENOMIC DNA]</scope>
    <source>
        <strain evidence="8 9">1209</strain>
    </source>
</reference>
<dbReference type="Pfam" id="PF04542">
    <property type="entry name" value="Sigma70_r2"/>
    <property type="match status" value="1"/>
</dbReference>
<dbReference type="InterPro" id="IPR007627">
    <property type="entry name" value="RNA_pol_sigma70_r2"/>
</dbReference>
<evidence type="ECO:0000313" key="9">
    <source>
        <dbReference type="Proteomes" id="UP000320811"/>
    </source>
</evidence>
<dbReference type="Gene3D" id="1.10.1740.10">
    <property type="match status" value="1"/>
</dbReference>
<keyword evidence="2" id="KW-0805">Transcription regulation</keyword>
<dbReference type="GO" id="GO:0016987">
    <property type="term" value="F:sigma factor activity"/>
    <property type="evidence" value="ECO:0007669"/>
    <property type="project" value="UniProtKB-KW"/>
</dbReference>
<dbReference type="SUPFAM" id="SSF88946">
    <property type="entry name" value="Sigma2 domain of RNA polymerase sigma factors"/>
    <property type="match status" value="1"/>
</dbReference>
<gene>
    <name evidence="8" type="ORF">FHW36_1011084</name>
</gene>
<dbReference type="EMBL" id="VIWO01000001">
    <property type="protein sequence ID" value="TWF45157.1"/>
    <property type="molecule type" value="Genomic_DNA"/>
</dbReference>
<dbReference type="NCBIfam" id="TIGR02937">
    <property type="entry name" value="sigma70-ECF"/>
    <property type="match status" value="1"/>
</dbReference>
<name>A0A561Q471_9BACT</name>
<dbReference type="InterPro" id="IPR013249">
    <property type="entry name" value="RNA_pol_sigma70_r4_t2"/>
</dbReference>
<dbReference type="SUPFAM" id="SSF88659">
    <property type="entry name" value="Sigma3 and sigma4 domains of RNA polymerase sigma factors"/>
    <property type="match status" value="1"/>
</dbReference>
<evidence type="ECO:0000259" key="7">
    <source>
        <dbReference type="Pfam" id="PF08281"/>
    </source>
</evidence>
<dbReference type="InterPro" id="IPR013325">
    <property type="entry name" value="RNA_pol_sigma_r2"/>
</dbReference>
<keyword evidence="3" id="KW-0731">Sigma factor</keyword>
<keyword evidence="5" id="KW-0812">Transmembrane</keyword>
<feature type="domain" description="RNA polymerase sigma-70 region 2" evidence="6">
    <location>
        <begin position="27"/>
        <end position="92"/>
    </location>
</feature>
<dbReference type="GO" id="GO:0006352">
    <property type="term" value="P:DNA-templated transcription initiation"/>
    <property type="evidence" value="ECO:0007669"/>
    <property type="project" value="InterPro"/>
</dbReference>
<dbReference type="Gene3D" id="1.10.10.10">
    <property type="entry name" value="Winged helix-like DNA-binding domain superfamily/Winged helix DNA-binding domain"/>
    <property type="match status" value="1"/>
</dbReference>
<feature type="transmembrane region" description="Helical" evidence="5">
    <location>
        <begin position="186"/>
        <end position="204"/>
    </location>
</feature>
<dbReference type="InterPro" id="IPR013324">
    <property type="entry name" value="RNA_pol_sigma_r3/r4-like"/>
</dbReference>
<dbReference type="PANTHER" id="PTHR43133">
    <property type="entry name" value="RNA POLYMERASE ECF-TYPE SIGMA FACTO"/>
    <property type="match status" value="1"/>
</dbReference>
<dbReference type="OrthoDB" id="1342792at2"/>
<dbReference type="AlphaFoldDB" id="A0A561Q471"/>
<evidence type="ECO:0000256" key="2">
    <source>
        <dbReference type="ARBA" id="ARBA00023015"/>
    </source>
</evidence>
<evidence type="ECO:0000259" key="6">
    <source>
        <dbReference type="Pfam" id="PF04542"/>
    </source>
</evidence>
<comment type="caution">
    <text evidence="8">The sequence shown here is derived from an EMBL/GenBank/DDBJ whole genome shotgun (WGS) entry which is preliminary data.</text>
</comment>
<dbReference type="GO" id="GO:0003677">
    <property type="term" value="F:DNA binding"/>
    <property type="evidence" value="ECO:0007669"/>
    <property type="project" value="InterPro"/>
</dbReference>
<keyword evidence="5" id="KW-1133">Transmembrane helix</keyword>
<dbReference type="NCBIfam" id="TIGR02985">
    <property type="entry name" value="Sig70_bacteroi1"/>
    <property type="match status" value="1"/>
</dbReference>
<keyword evidence="5" id="KW-0472">Membrane</keyword>
<dbReference type="InterPro" id="IPR014284">
    <property type="entry name" value="RNA_pol_sigma-70_dom"/>
</dbReference>
<dbReference type="PANTHER" id="PTHR43133:SF46">
    <property type="entry name" value="RNA POLYMERASE SIGMA-70 FACTOR ECF SUBFAMILY"/>
    <property type="match status" value="1"/>
</dbReference>
<proteinExistence type="inferred from homology"/>
<protein>
    <submittedName>
        <fullName evidence="8">RNA polymerase sigma-70 factor (ECF subfamily)</fullName>
    </submittedName>
</protein>
<evidence type="ECO:0000256" key="5">
    <source>
        <dbReference type="SAM" id="Phobius"/>
    </source>
</evidence>
<evidence type="ECO:0000256" key="4">
    <source>
        <dbReference type="ARBA" id="ARBA00023163"/>
    </source>
</evidence>